<dbReference type="Proteomes" id="UP000053766">
    <property type="component" value="Unassembled WGS sequence"/>
</dbReference>
<organism evidence="1 2">
    <name type="scientific">Dictyocaulus viviparus</name>
    <name type="common">Bovine lungworm</name>
    <dbReference type="NCBI Taxonomy" id="29172"/>
    <lineage>
        <taxon>Eukaryota</taxon>
        <taxon>Metazoa</taxon>
        <taxon>Ecdysozoa</taxon>
        <taxon>Nematoda</taxon>
        <taxon>Chromadorea</taxon>
        <taxon>Rhabditida</taxon>
        <taxon>Rhabditina</taxon>
        <taxon>Rhabditomorpha</taxon>
        <taxon>Strongyloidea</taxon>
        <taxon>Metastrongylidae</taxon>
        <taxon>Dictyocaulus</taxon>
    </lineage>
</organism>
<dbReference type="EMBL" id="KN716180">
    <property type="protein sequence ID" value="KJH51583.1"/>
    <property type="molecule type" value="Genomic_DNA"/>
</dbReference>
<evidence type="ECO:0000313" key="1">
    <source>
        <dbReference type="EMBL" id="KJH51583.1"/>
    </source>
</evidence>
<sequence length="119" mass="13747">MSWESPSLQSWVLIKYVDIRSKEQHTLTYTDISGNVHGSTFSPYGTFASQQPMETHYETRGQDQRLTQEMQTQTDSFDVWAASAEQLQSELAWLLKNPSFQKLVEKMQNVIHSHYNSSS</sequence>
<evidence type="ECO:0000313" key="2">
    <source>
        <dbReference type="Proteomes" id="UP000053766"/>
    </source>
</evidence>
<proteinExistence type="predicted"/>
<accession>A0A0D8Y3X0</accession>
<keyword evidence="2" id="KW-1185">Reference proteome</keyword>
<reference evidence="2" key="2">
    <citation type="journal article" date="2016" name="Sci. Rep.">
        <title>Dictyocaulus viviparus genome, variome and transcriptome elucidate lungworm biology and support future intervention.</title>
        <authorList>
            <person name="McNulty S.N."/>
            <person name="Strube C."/>
            <person name="Rosa B.A."/>
            <person name="Martin J.C."/>
            <person name="Tyagi R."/>
            <person name="Choi Y.J."/>
            <person name="Wang Q."/>
            <person name="Hallsworth Pepin K."/>
            <person name="Zhang X."/>
            <person name="Ozersky P."/>
            <person name="Wilson R.K."/>
            <person name="Sternberg P.W."/>
            <person name="Gasser R.B."/>
            <person name="Mitreva M."/>
        </authorList>
    </citation>
    <scope>NUCLEOTIDE SEQUENCE [LARGE SCALE GENOMIC DNA]</scope>
    <source>
        <strain evidence="2">HannoverDv2000</strain>
    </source>
</reference>
<reference evidence="1 2" key="1">
    <citation type="submission" date="2013-11" db="EMBL/GenBank/DDBJ databases">
        <title>Draft genome of the bovine lungworm Dictyocaulus viviparus.</title>
        <authorList>
            <person name="Mitreva M."/>
        </authorList>
    </citation>
    <scope>NUCLEOTIDE SEQUENCE [LARGE SCALE GENOMIC DNA]</scope>
    <source>
        <strain evidence="1 2">HannoverDv2000</strain>
    </source>
</reference>
<gene>
    <name evidence="1" type="ORF">DICVIV_02216</name>
</gene>
<dbReference type="AlphaFoldDB" id="A0A0D8Y3X0"/>
<name>A0A0D8Y3X0_DICVI</name>
<protein>
    <submittedName>
        <fullName evidence="1">Uncharacterized protein</fullName>
    </submittedName>
</protein>